<accession>A0ABR2XQ06</accession>
<name>A0ABR2XQ06_9PEZI</name>
<evidence type="ECO:0000259" key="1">
    <source>
        <dbReference type="Pfam" id="PF06985"/>
    </source>
</evidence>
<dbReference type="Pfam" id="PF06985">
    <property type="entry name" value="HET"/>
    <property type="match status" value="1"/>
</dbReference>
<organism evidence="2 3">
    <name type="scientific">Seiridium cardinale</name>
    <dbReference type="NCBI Taxonomy" id="138064"/>
    <lineage>
        <taxon>Eukaryota</taxon>
        <taxon>Fungi</taxon>
        <taxon>Dikarya</taxon>
        <taxon>Ascomycota</taxon>
        <taxon>Pezizomycotina</taxon>
        <taxon>Sordariomycetes</taxon>
        <taxon>Xylariomycetidae</taxon>
        <taxon>Amphisphaeriales</taxon>
        <taxon>Sporocadaceae</taxon>
        <taxon>Seiridium</taxon>
    </lineage>
</organism>
<feature type="domain" description="Heterokaryon incompatibility" evidence="1">
    <location>
        <begin position="279"/>
        <end position="443"/>
    </location>
</feature>
<evidence type="ECO:0000313" key="3">
    <source>
        <dbReference type="Proteomes" id="UP001465668"/>
    </source>
</evidence>
<gene>
    <name evidence="2" type="ORF">SCAR479_07436</name>
</gene>
<dbReference type="InterPro" id="IPR010730">
    <property type="entry name" value="HET"/>
</dbReference>
<dbReference type="EMBL" id="JARVKM010000031">
    <property type="protein sequence ID" value="KAK9775911.1"/>
    <property type="molecule type" value="Genomic_DNA"/>
</dbReference>
<dbReference type="Proteomes" id="UP001465668">
    <property type="component" value="Unassembled WGS sequence"/>
</dbReference>
<dbReference type="PANTHER" id="PTHR33112:SF16">
    <property type="entry name" value="HETEROKARYON INCOMPATIBILITY DOMAIN-CONTAINING PROTEIN"/>
    <property type="match status" value="1"/>
</dbReference>
<evidence type="ECO:0000313" key="2">
    <source>
        <dbReference type="EMBL" id="KAK9775911.1"/>
    </source>
</evidence>
<protein>
    <submittedName>
        <fullName evidence="2">Heterokaryon incompatibility domain-containing protein</fullName>
    </submittedName>
</protein>
<dbReference type="PANTHER" id="PTHR33112">
    <property type="entry name" value="DOMAIN PROTEIN, PUTATIVE-RELATED"/>
    <property type="match status" value="1"/>
</dbReference>
<proteinExistence type="predicted"/>
<comment type="caution">
    <text evidence="2">The sequence shown here is derived from an EMBL/GenBank/DDBJ whole genome shotgun (WGS) entry which is preliminary data.</text>
</comment>
<sequence length="612" mass="69415">MKCHLPDGLRTGMLPTMKRTLCHVCEKLNIGDITNQRGFALHTTLLDLHRCVAKCVLCRGAVSQICRENAKFQNSFENESYLASQQVRVCFRQHVHAKHGLTLTVTDIYTEAPGKGDTQCGWLMMRVLEGDPARRYGAATARLIYGNTASQASTSQALQWLRECLLSKDCYDECSHIANDQLGQELEDASSLRHDNFDLAPAENRDELEETTRNRRLQTELKILYERKQDNRGPLGVVGAEPAARLVEIIDCPDGDTTCNGGSVIWLKLVEGSSSRTPYVALSYRWGTLEAPWQTTTLNLASRQAGFLHDELPKTLCEAVAQVRKLGFSMIWIDSLCILQDDKDDWTREAVKMALIYQNALVTIAADSGDDTKAGLYNKTSSSVFNREDSFEIANTLSTGEESVIFLFHDAKTRLDRSITLLRNMGDLVSHCSLRDRGWTLQERVLSPRILHYASDQLYWECHHGIQESEDKLMWMGRTNNIPKLAHRVNYARGQDIKKMEQVRHMLYYWYTHIIAGDYSHRSFSYSSDKILAIGGVGKAIDTIHPMEYLADHWLLEKNDLIQSLCWSRGGPGRKCAEYRAPSWAWSSQDSVVNYNHYTFICLSHIVCIQLS</sequence>
<keyword evidence="3" id="KW-1185">Reference proteome</keyword>
<reference evidence="2 3" key="1">
    <citation type="submission" date="2024-02" db="EMBL/GenBank/DDBJ databases">
        <title>First draft genome assembly of two strains of Seiridium cardinale.</title>
        <authorList>
            <person name="Emiliani G."/>
            <person name="Scali E."/>
        </authorList>
    </citation>
    <scope>NUCLEOTIDE SEQUENCE [LARGE SCALE GENOMIC DNA]</scope>
    <source>
        <strain evidence="2 3">BM-138-000479</strain>
    </source>
</reference>